<feature type="transmembrane region" description="Helical" evidence="1">
    <location>
        <begin position="110"/>
        <end position="129"/>
    </location>
</feature>
<protein>
    <recommendedName>
        <fullName evidence="2">DUF2157 domain-containing protein</fullName>
    </recommendedName>
</protein>
<feature type="transmembrane region" description="Helical" evidence="1">
    <location>
        <begin position="266"/>
        <end position="283"/>
    </location>
</feature>
<proteinExistence type="predicted"/>
<feature type="transmembrane region" description="Helical" evidence="1">
    <location>
        <begin position="236"/>
        <end position="254"/>
    </location>
</feature>
<keyword evidence="1" id="KW-0472">Membrane</keyword>
<gene>
    <name evidence="3" type="ORF">B1812_02425</name>
</gene>
<dbReference type="InterPro" id="IPR018677">
    <property type="entry name" value="DUF2157"/>
</dbReference>
<keyword evidence="4" id="KW-1185">Reference proteome</keyword>
<evidence type="ECO:0000313" key="3">
    <source>
        <dbReference type="EMBL" id="ARN80119.1"/>
    </source>
</evidence>
<feature type="transmembrane region" description="Helical" evidence="1">
    <location>
        <begin position="208"/>
        <end position="230"/>
    </location>
</feature>
<evidence type="ECO:0000256" key="1">
    <source>
        <dbReference type="SAM" id="Phobius"/>
    </source>
</evidence>
<feature type="transmembrane region" description="Helical" evidence="1">
    <location>
        <begin position="412"/>
        <end position="433"/>
    </location>
</feature>
<feature type="domain" description="DUF2157" evidence="2">
    <location>
        <begin position="17"/>
        <end position="157"/>
    </location>
</feature>
<feature type="transmembrane region" description="Helical" evidence="1">
    <location>
        <begin position="339"/>
        <end position="356"/>
    </location>
</feature>
<dbReference type="AlphaFoldDB" id="A0A1W6MRL7"/>
<keyword evidence="1" id="KW-1133">Transmembrane helix</keyword>
<dbReference type="OrthoDB" id="7353197at2"/>
<feature type="transmembrane region" description="Helical" evidence="1">
    <location>
        <begin position="389"/>
        <end position="406"/>
    </location>
</feature>
<sequence length="442" mass="47628">MRERRHVAWLYQQLPGLVADGTLSSEAAQNLRRRYGEAGGESGPQGVTLFGVLGAVLIGCGIILLIAYNWDDLGRATRVALCFTPLVLAQAIAAWALWRRPESAAWRESAGSFLALAIGASIALVSQTYDIGGDLGDFLLTWTLLALPIAYVMRATLPALLYLVGIAAWAGAQWTSSAEALGYWGLLGLVMPWWRLEAKQNPYRSPPIIFAWLFALVLPFGVAASLRSVLDVHATWLLLASAIAGALFLAGLRFWGEAPSTIQKPLQTLGALALILLGLAFTFEEAWRSQIGAWGSGAQALKNEFLSQPLAWTIVVLWLGGWLCLWIDSFRCKDPLRTFLGAMPLFLAAGLALTNVGHSFSAMLLFNAYLFALGVGVLLSGLRGQSLGRVNGGMLILAAVILFRFFDVDLGFIPRAVAFILLGAGFLAVNVVMARRRGVATP</sequence>
<dbReference type="STRING" id="655015.B1812_02425"/>
<name>A0A1W6MRL7_9HYPH</name>
<feature type="transmembrane region" description="Helical" evidence="1">
    <location>
        <begin position="362"/>
        <end position="382"/>
    </location>
</feature>
<organism evidence="3 4">
    <name type="scientific">Methylocystis bryophila</name>
    <dbReference type="NCBI Taxonomy" id="655015"/>
    <lineage>
        <taxon>Bacteria</taxon>
        <taxon>Pseudomonadati</taxon>
        <taxon>Pseudomonadota</taxon>
        <taxon>Alphaproteobacteria</taxon>
        <taxon>Hyphomicrobiales</taxon>
        <taxon>Methylocystaceae</taxon>
        <taxon>Methylocystis</taxon>
    </lineage>
</organism>
<feature type="transmembrane region" description="Helical" evidence="1">
    <location>
        <begin position="76"/>
        <end position="98"/>
    </location>
</feature>
<dbReference type="Proteomes" id="UP000193978">
    <property type="component" value="Chromosome"/>
</dbReference>
<keyword evidence="1" id="KW-0812">Transmembrane</keyword>
<reference evidence="3 4" key="1">
    <citation type="submission" date="2017-02" db="EMBL/GenBank/DDBJ databases">
        <authorList>
            <person name="Peterson S.W."/>
        </authorList>
    </citation>
    <scope>NUCLEOTIDE SEQUENCE [LARGE SCALE GENOMIC DNA]</scope>
    <source>
        <strain evidence="3 4">S285</strain>
    </source>
</reference>
<dbReference type="Pfam" id="PF09925">
    <property type="entry name" value="DUF2157"/>
    <property type="match status" value="1"/>
</dbReference>
<dbReference type="KEGG" id="mbry:B1812_02425"/>
<dbReference type="RefSeq" id="WP_158658562.1">
    <property type="nucleotide sequence ID" value="NZ_AP027149.1"/>
</dbReference>
<dbReference type="EMBL" id="CP019948">
    <property type="protein sequence ID" value="ARN80119.1"/>
    <property type="molecule type" value="Genomic_DNA"/>
</dbReference>
<accession>A0A1W6MRL7</accession>
<feature type="transmembrane region" description="Helical" evidence="1">
    <location>
        <begin position="47"/>
        <end position="70"/>
    </location>
</feature>
<feature type="transmembrane region" description="Helical" evidence="1">
    <location>
        <begin position="310"/>
        <end position="327"/>
    </location>
</feature>
<evidence type="ECO:0000259" key="2">
    <source>
        <dbReference type="Pfam" id="PF09925"/>
    </source>
</evidence>
<evidence type="ECO:0000313" key="4">
    <source>
        <dbReference type="Proteomes" id="UP000193978"/>
    </source>
</evidence>